<dbReference type="InterPro" id="IPR046898">
    <property type="entry name" value="RavA_LARA_dom"/>
</dbReference>
<dbReference type="KEGG" id="mvs:MVIS_4422"/>
<dbReference type="STRING" id="80854.MVIS_4422"/>
<dbReference type="OrthoDB" id="1814213at2"/>
<dbReference type="Pfam" id="PF20265">
    <property type="entry name" value="LARA_dom"/>
    <property type="match status" value="1"/>
</dbReference>
<dbReference type="SMART" id="SM00382">
    <property type="entry name" value="AAA"/>
    <property type="match status" value="1"/>
</dbReference>
<accession>A0A090IP40</accession>
<name>A0A090IP40_9GAMM</name>
<evidence type="ECO:0000313" key="1">
    <source>
        <dbReference type="EMBL" id="SGZ04421.1"/>
    </source>
</evidence>
<proteinExistence type="predicted"/>
<dbReference type="InterPro" id="IPR027417">
    <property type="entry name" value="P-loop_NTPase"/>
</dbReference>
<dbReference type="Pfam" id="PF17868">
    <property type="entry name" value="AAA_lid_8"/>
    <property type="match status" value="1"/>
</dbReference>
<dbReference type="CDD" id="cd00009">
    <property type="entry name" value="AAA"/>
    <property type="match status" value="1"/>
</dbReference>
<dbReference type="SUPFAM" id="SSF52540">
    <property type="entry name" value="P-loop containing nucleoside triphosphate hydrolases"/>
    <property type="match status" value="1"/>
</dbReference>
<dbReference type="InterPro" id="IPR050513">
    <property type="entry name" value="RavA_ATPases"/>
</dbReference>
<dbReference type="InterPro" id="IPR045427">
    <property type="entry name" value="MoxR"/>
</dbReference>
<organism evidence="1 2">
    <name type="scientific">Moritella viscosa</name>
    <dbReference type="NCBI Taxonomy" id="80854"/>
    <lineage>
        <taxon>Bacteria</taxon>
        <taxon>Pseudomonadati</taxon>
        <taxon>Pseudomonadota</taxon>
        <taxon>Gammaproteobacteria</taxon>
        <taxon>Alteromonadales</taxon>
        <taxon>Moritellaceae</taxon>
        <taxon>Moritella</taxon>
    </lineage>
</organism>
<dbReference type="PATRIC" id="fig|80854.5.peg.4684"/>
<gene>
    <name evidence="1" type="ORF">NVI5450_2777</name>
</gene>
<protein>
    <submittedName>
        <fullName evidence="1">MoxR protein</fullName>
    </submittedName>
</protein>
<dbReference type="Proteomes" id="UP000183794">
    <property type="component" value="Unassembled WGS sequence"/>
</dbReference>
<dbReference type="EMBL" id="FPLD01000070">
    <property type="protein sequence ID" value="SGZ04421.1"/>
    <property type="molecule type" value="Genomic_DNA"/>
</dbReference>
<dbReference type="RefSeq" id="WP_045112330.1">
    <property type="nucleotide sequence ID" value="NZ_CAWRBC010000175.1"/>
</dbReference>
<evidence type="ECO:0000313" key="2">
    <source>
        <dbReference type="Proteomes" id="UP000183794"/>
    </source>
</evidence>
<dbReference type="InterPro" id="IPR003593">
    <property type="entry name" value="AAA+_ATPase"/>
</dbReference>
<dbReference type="Gene3D" id="3.40.50.300">
    <property type="entry name" value="P-loop containing nucleotide triphosphate hydrolases"/>
    <property type="match status" value="1"/>
</dbReference>
<dbReference type="AlphaFoldDB" id="A0A090IP40"/>
<sequence length="539" mass="61901">MQRNLLSERIETLIDHLSYGIYERRDAIRLCLLAALSGESVFLLGPPGIAKSLIAKRMIEIFEDESYFEYLMTRFSTPEEIFGPLSIKALKDEGKYVRLTKGYLPEAEVVFLDEIWKAGPAILNTLLTVINERTFHNGIEHQKVPMRVIVSASNELPSADSGLEALYDRMLLRLYLEPIQDKRNFKAMLIQKPLRQVNDKIIKVSNDEFELWQQEINQVRLSEHCFEIIYELKLFLEQRNTSGEMIAEPVYVSDRRWKKSMRLLQACAYFNGRDEVTETDLFVLKDCIWHDLESRDVIIEATHQFASKRFCDQDEVNSALASIKSRLVKLDAEFIDRFATRLTSDVLLTKLRYKLDREFVRTSSLNGIPSLCKIALLGEYDVLEQGSQETAKWVHVGLDDFQKQIKTGSCLVKGYVNDHRNDVWLNFSVDANQHLQIQNFANKSIPVAVIVSDAALNIDENWLQPLAEIDKEISVIADKLKKSQREFSLTNHNIFVSDDFMDDVATSLGSLSLELNNLVQHKASLLDRLNAIARLFEQG</sequence>
<reference evidence="1 2" key="1">
    <citation type="submission" date="2016-11" db="EMBL/GenBank/DDBJ databases">
        <authorList>
            <person name="Jaros S."/>
            <person name="Januszkiewicz K."/>
            <person name="Wedrychowicz H."/>
        </authorList>
    </citation>
    <scope>NUCLEOTIDE SEQUENCE [LARGE SCALE GENOMIC DNA]</scope>
    <source>
        <strain evidence="1">NVI 5450</strain>
    </source>
</reference>
<dbReference type="HOGENOM" id="CLU_018678_1_0_6"/>
<dbReference type="PANTHER" id="PTHR32204:SF0">
    <property type="entry name" value="ATPASE RAVA"/>
    <property type="match status" value="1"/>
</dbReference>
<dbReference type="Pfam" id="PF20030">
    <property type="entry name" value="bpMoxR"/>
    <property type="match status" value="1"/>
</dbReference>
<dbReference type="PANTHER" id="PTHR32204">
    <property type="entry name" value="ATPASE RAVA"/>
    <property type="match status" value="1"/>
</dbReference>
<dbReference type="InterPro" id="IPR041538">
    <property type="entry name" value="RavA-like_AAA_lid"/>
</dbReference>